<sequence>MGLIILTGVKTMIQQQNQTPLKTVIYRVETVFNTNDGNTNTYIDIPVDGFFFGKKEELDALLEQHGEFTRKMTARSWKKYEGEAKPINVEIVCLRGQEVTKHNELMKKIQGLMNLILEKEESLGVDPAYNISSRSYTPKTYKD</sequence>
<accession>A0A8S5P166</accession>
<proteinExistence type="predicted"/>
<reference evidence="1" key="1">
    <citation type="journal article" date="2021" name="Proc. Natl. Acad. Sci. U.S.A.">
        <title>A Catalog of Tens of Thousands of Viruses from Human Metagenomes Reveals Hidden Associations with Chronic Diseases.</title>
        <authorList>
            <person name="Tisza M.J."/>
            <person name="Buck C.B."/>
        </authorList>
    </citation>
    <scope>NUCLEOTIDE SEQUENCE</scope>
    <source>
        <strain evidence="1">CtLnO19</strain>
    </source>
</reference>
<evidence type="ECO:0000313" key="1">
    <source>
        <dbReference type="EMBL" id="DAE00405.1"/>
    </source>
</evidence>
<name>A0A8S5P166_9CAUD</name>
<protein>
    <submittedName>
        <fullName evidence="1">Uncharacterized protein</fullName>
    </submittedName>
</protein>
<dbReference type="EMBL" id="BK015301">
    <property type="protein sequence ID" value="DAE00405.1"/>
    <property type="molecule type" value="Genomic_DNA"/>
</dbReference>
<organism evidence="1">
    <name type="scientific">Myoviridae sp. ctLnO19</name>
    <dbReference type="NCBI Taxonomy" id="2825085"/>
    <lineage>
        <taxon>Viruses</taxon>
        <taxon>Duplodnaviria</taxon>
        <taxon>Heunggongvirae</taxon>
        <taxon>Uroviricota</taxon>
        <taxon>Caudoviricetes</taxon>
    </lineage>
</organism>